<dbReference type="AlphaFoldDB" id="L9YI02"/>
<proteinExistence type="predicted"/>
<sequence length="308" mass="35896">MENYVRPGSHLLTAERIHKNVFEEEIDFTRWEQVVNRYEQRSWTVEEAKEYARQAKQIVEDSSSAIPESYFTIVEPEDLSVSRVKEELNRIEYDPDASGEEKEGFEYKYIGEEDLIDGRYVFVDVESTITYSGELKELTREDAFEFRISPDDNLLIIESTKVTDIQKAKSYFGKKTNFNIDIKGDLTRYQDPEVPVEKIDDFRNSFYSDREDAPDSEPVLLQVDDIQLTDPTISEDEQEEMIEQINFEGKNIADHKEVRGYIEDEWIIKGFEAPVFYDGDLYSLKISGNEVMGYVRSMCLPPEIAGRQ</sequence>
<name>L9YI02_9EURY</name>
<gene>
    <name evidence="1" type="ORF">C487_18025</name>
</gene>
<organism evidence="1 2">
    <name type="scientific">Natrinema pallidum DSM 3751</name>
    <dbReference type="NCBI Taxonomy" id="1227495"/>
    <lineage>
        <taxon>Archaea</taxon>
        <taxon>Methanobacteriati</taxon>
        <taxon>Methanobacteriota</taxon>
        <taxon>Stenosarchaea group</taxon>
        <taxon>Halobacteria</taxon>
        <taxon>Halobacteriales</taxon>
        <taxon>Natrialbaceae</taxon>
        <taxon>Natrinema</taxon>
    </lineage>
</organism>
<evidence type="ECO:0000313" key="1">
    <source>
        <dbReference type="EMBL" id="ELY73137.1"/>
    </source>
</evidence>
<protein>
    <submittedName>
        <fullName evidence="1">Uncharacterized protein</fullName>
    </submittedName>
</protein>
<accession>L9YI02</accession>
<comment type="caution">
    <text evidence="1">The sequence shown here is derived from an EMBL/GenBank/DDBJ whole genome shotgun (WGS) entry which is preliminary data.</text>
</comment>
<dbReference type="EMBL" id="AOII01000101">
    <property type="protein sequence ID" value="ELY73137.1"/>
    <property type="molecule type" value="Genomic_DNA"/>
</dbReference>
<evidence type="ECO:0000313" key="2">
    <source>
        <dbReference type="Proteomes" id="UP000011618"/>
    </source>
</evidence>
<dbReference type="eggNOG" id="ENOG502N61U">
    <property type="taxonomic scope" value="Archaea"/>
</dbReference>
<dbReference type="Proteomes" id="UP000011618">
    <property type="component" value="Unassembled WGS sequence"/>
</dbReference>
<reference evidence="1 2" key="1">
    <citation type="journal article" date="2014" name="PLoS Genet.">
        <title>Phylogenetically driven sequencing of extremely halophilic archaea reveals strategies for static and dynamic osmo-response.</title>
        <authorList>
            <person name="Becker E.A."/>
            <person name="Seitzer P.M."/>
            <person name="Tritt A."/>
            <person name="Larsen D."/>
            <person name="Krusor M."/>
            <person name="Yao A.I."/>
            <person name="Wu D."/>
            <person name="Madern D."/>
            <person name="Eisen J.A."/>
            <person name="Darling A.E."/>
            <person name="Facciotti M.T."/>
        </authorList>
    </citation>
    <scope>NUCLEOTIDE SEQUENCE [LARGE SCALE GENOMIC DNA]</scope>
    <source>
        <strain evidence="1 2">DSM 3751</strain>
    </source>
</reference>